<dbReference type="AlphaFoldDB" id="A0A8K0SA22"/>
<reference evidence="1" key="1">
    <citation type="journal article" date="2021" name="Nat. Commun.">
        <title>Genetic determinants of endophytism in the Arabidopsis root mycobiome.</title>
        <authorList>
            <person name="Mesny F."/>
            <person name="Miyauchi S."/>
            <person name="Thiergart T."/>
            <person name="Pickel B."/>
            <person name="Atanasova L."/>
            <person name="Karlsson M."/>
            <person name="Huettel B."/>
            <person name="Barry K.W."/>
            <person name="Haridas S."/>
            <person name="Chen C."/>
            <person name="Bauer D."/>
            <person name="Andreopoulos W."/>
            <person name="Pangilinan J."/>
            <person name="LaButti K."/>
            <person name="Riley R."/>
            <person name="Lipzen A."/>
            <person name="Clum A."/>
            <person name="Drula E."/>
            <person name="Henrissat B."/>
            <person name="Kohler A."/>
            <person name="Grigoriev I.V."/>
            <person name="Martin F.M."/>
            <person name="Hacquard S."/>
        </authorList>
    </citation>
    <scope>NUCLEOTIDE SEQUENCE</scope>
    <source>
        <strain evidence="1">MPI-SDFR-AT-0068</strain>
    </source>
</reference>
<organism evidence="1 2">
    <name type="scientific">Fusarium tricinctum</name>
    <dbReference type="NCBI Taxonomy" id="61284"/>
    <lineage>
        <taxon>Eukaryota</taxon>
        <taxon>Fungi</taxon>
        <taxon>Dikarya</taxon>
        <taxon>Ascomycota</taxon>
        <taxon>Pezizomycotina</taxon>
        <taxon>Sordariomycetes</taxon>
        <taxon>Hypocreomycetidae</taxon>
        <taxon>Hypocreales</taxon>
        <taxon>Nectriaceae</taxon>
        <taxon>Fusarium</taxon>
        <taxon>Fusarium tricinctum species complex</taxon>
    </lineage>
</organism>
<name>A0A8K0SA22_9HYPO</name>
<accession>A0A8K0SA22</accession>
<sequence length="179" mass="20494">MPLRPHISHLWWAHQPSITYCDELTQGRPNSTAENKVLKCKQADEIKALNVSQVQDKWKLEAAEARILELENRPETGQSTLPRFTKPNTSFFISYTHLYINNTALILRTKRVNPSCTIKLPLCREPGFESRVTTSFPEDNNIFLFVTSTEDVSEMLSPSLGRRIITISFVEFLRLLTAS</sequence>
<dbReference type="Proteomes" id="UP000813427">
    <property type="component" value="Unassembled WGS sequence"/>
</dbReference>
<dbReference type="EMBL" id="JAGPXF010000001">
    <property type="protein sequence ID" value="KAH7262925.1"/>
    <property type="molecule type" value="Genomic_DNA"/>
</dbReference>
<evidence type="ECO:0000313" key="1">
    <source>
        <dbReference type="EMBL" id="KAH7262925.1"/>
    </source>
</evidence>
<comment type="caution">
    <text evidence="1">The sequence shown here is derived from an EMBL/GenBank/DDBJ whole genome shotgun (WGS) entry which is preliminary data.</text>
</comment>
<evidence type="ECO:0000313" key="2">
    <source>
        <dbReference type="Proteomes" id="UP000813427"/>
    </source>
</evidence>
<gene>
    <name evidence="1" type="ORF">BKA59DRAFT_449144</name>
</gene>
<keyword evidence="2" id="KW-1185">Reference proteome</keyword>
<protein>
    <submittedName>
        <fullName evidence="1">Uncharacterized protein</fullName>
    </submittedName>
</protein>
<proteinExistence type="predicted"/>